<reference evidence="1 2" key="2">
    <citation type="submission" date="2019-01" db="EMBL/GenBank/DDBJ databases">
        <title>A chromosome length genome reference of the Java medaka (oryzias javanicus).</title>
        <authorList>
            <person name="Herpin A."/>
            <person name="Takehana Y."/>
            <person name="Naruse K."/>
            <person name="Ansai S."/>
            <person name="Kawaguchi M."/>
        </authorList>
    </citation>
    <scope>NUCLEOTIDE SEQUENCE [LARGE SCALE GENOMIC DNA]</scope>
    <source>
        <strain evidence="1">RS831</strain>
        <tissue evidence="1">Whole body</tissue>
    </source>
</reference>
<gene>
    <name evidence="1" type="ORF">OJAV_G00136750</name>
</gene>
<accession>A0A3S2P040</accession>
<dbReference type="EMBL" id="CM012450">
    <property type="protein sequence ID" value="RVE63487.1"/>
    <property type="molecule type" value="Genomic_DNA"/>
</dbReference>
<name>A0A3S2P040_ORYJA</name>
<proteinExistence type="predicted"/>
<evidence type="ECO:0000313" key="1">
    <source>
        <dbReference type="EMBL" id="RVE63487.1"/>
    </source>
</evidence>
<dbReference type="Proteomes" id="UP000283210">
    <property type="component" value="Chromosome 14"/>
</dbReference>
<organism evidence="1 2">
    <name type="scientific">Oryzias javanicus</name>
    <name type="common">Javanese ricefish</name>
    <name type="synonym">Aplocheilus javanicus</name>
    <dbReference type="NCBI Taxonomy" id="123683"/>
    <lineage>
        <taxon>Eukaryota</taxon>
        <taxon>Metazoa</taxon>
        <taxon>Chordata</taxon>
        <taxon>Craniata</taxon>
        <taxon>Vertebrata</taxon>
        <taxon>Euteleostomi</taxon>
        <taxon>Actinopterygii</taxon>
        <taxon>Neopterygii</taxon>
        <taxon>Teleostei</taxon>
        <taxon>Neoteleostei</taxon>
        <taxon>Acanthomorphata</taxon>
        <taxon>Ovalentaria</taxon>
        <taxon>Atherinomorphae</taxon>
        <taxon>Beloniformes</taxon>
        <taxon>Adrianichthyidae</taxon>
        <taxon>Oryziinae</taxon>
        <taxon>Oryzias</taxon>
    </lineage>
</organism>
<protein>
    <submittedName>
        <fullName evidence="1">Uncharacterized protein</fullName>
    </submittedName>
</protein>
<sequence length="88" mass="9207">MVKAALTSEEAEGKPVWITAHLCAGARQVEAFSADFTTRRTQLLCLGPQLSDDRSGFSSEFSAELEANINTVLCADCSASVAGRGPGS</sequence>
<evidence type="ECO:0000313" key="2">
    <source>
        <dbReference type="Proteomes" id="UP000283210"/>
    </source>
</evidence>
<keyword evidence="2" id="KW-1185">Reference proteome</keyword>
<reference evidence="1 2" key="1">
    <citation type="submission" date="2018-11" db="EMBL/GenBank/DDBJ databases">
        <authorList>
            <person name="Lopez-Roques C."/>
            <person name="Donnadieu C."/>
            <person name="Bouchez O."/>
            <person name="Klopp C."/>
            <person name="Cabau C."/>
            <person name="Zahm M."/>
        </authorList>
    </citation>
    <scope>NUCLEOTIDE SEQUENCE [LARGE SCALE GENOMIC DNA]</scope>
    <source>
        <strain evidence="1">RS831</strain>
        <tissue evidence="1">Whole body</tissue>
    </source>
</reference>
<dbReference type="AlphaFoldDB" id="A0A3S2P040"/>